<dbReference type="KEGG" id="dfa:DFA_11523"/>
<gene>
    <name evidence="2" type="ORF">DFA_11523</name>
</gene>
<dbReference type="Proteomes" id="UP000007797">
    <property type="component" value="Unassembled WGS sequence"/>
</dbReference>
<evidence type="ECO:0000313" key="2">
    <source>
        <dbReference type="EMBL" id="EGG13762.1"/>
    </source>
</evidence>
<dbReference type="RefSeq" id="XP_004350470.1">
    <property type="nucleotide sequence ID" value="XM_004350419.1"/>
</dbReference>
<dbReference type="AlphaFoldDB" id="F4QDD4"/>
<sequence>MLEQFYKLKEKNSLNRDSSIKEPKTLVLSDGPFGKIQDLPFIPRYTVGGHGKLEESEENQGEETVAPDSPEPILFPDKNCVSPDFEEENSMGVQDQELTEKDKEEEEKSTTLKEIELYPRLGIEPSMVRMEAKVTKLARDLSFFGQEMYNERDLELKDGVLKWNWFGSIHLGSYCFVKPVEIGTPKLMVAHPQQTTGASKPRKRSEVPLEDLCLGQVERKSGLEIHVDPSRTSATDLMRGDDFRDSIPTEEIAYYLFYEDDATRDNWLKAINSVLPPLELNQQCYEELQETRDERRKVAKKKHLSLIRQGVDSISWKERDHQRRLICNRRKKEIMGNEGFHEVEHQKQQASDADGDRDDDHDMKKTRAHHQQFLFRYTCCIFLTFLCNVGCSCDVLSSIEFEKVLDYLYQPSPNSVDN</sequence>
<evidence type="ECO:0008006" key="4">
    <source>
        <dbReference type="Google" id="ProtNLM"/>
    </source>
</evidence>
<reference evidence="3" key="1">
    <citation type="journal article" date="2011" name="Genome Res.">
        <title>Phylogeny-wide analysis of social amoeba genomes highlights ancient origins for complex intercellular communication.</title>
        <authorList>
            <person name="Heidel A.J."/>
            <person name="Lawal H.M."/>
            <person name="Felder M."/>
            <person name="Schilde C."/>
            <person name="Helps N.R."/>
            <person name="Tunggal B."/>
            <person name="Rivero F."/>
            <person name="John U."/>
            <person name="Schleicher M."/>
            <person name="Eichinger L."/>
            <person name="Platzer M."/>
            <person name="Noegel A.A."/>
            <person name="Schaap P."/>
            <person name="Gloeckner G."/>
        </authorList>
    </citation>
    <scope>NUCLEOTIDE SEQUENCE [LARGE SCALE GENOMIC DNA]</scope>
    <source>
        <strain evidence="3">SH3</strain>
    </source>
</reference>
<evidence type="ECO:0000313" key="3">
    <source>
        <dbReference type="Proteomes" id="UP000007797"/>
    </source>
</evidence>
<proteinExistence type="predicted"/>
<organism evidence="2 3">
    <name type="scientific">Cavenderia fasciculata</name>
    <name type="common">Slime mold</name>
    <name type="synonym">Dictyostelium fasciculatum</name>
    <dbReference type="NCBI Taxonomy" id="261658"/>
    <lineage>
        <taxon>Eukaryota</taxon>
        <taxon>Amoebozoa</taxon>
        <taxon>Evosea</taxon>
        <taxon>Eumycetozoa</taxon>
        <taxon>Dictyostelia</taxon>
        <taxon>Acytosteliales</taxon>
        <taxon>Cavenderiaceae</taxon>
        <taxon>Cavenderia</taxon>
    </lineage>
</organism>
<evidence type="ECO:0000256" key="1">
    <source>
        <dbReference type="SAM" id="MobiDB-lite"/>
    </source>
</evidence>
<feature type="region of interest" description="Disordered" evidence="1">
    <location>
        <begin position="47"/>
        <end position="75"/>
    </location>
</feature>
<name>F4QDD4_CACFS</name>
<dbReference type="GeneID" id="14865636"/>
<keyword evidence="3" id="KW-1185">Reference proteome</keyword>
<protein>
    <recommendedName>
        <fullName evidence="4">PH domain-containing protein</fullName>
    </recommendedName>
</protein>
<feature type="compositionally biased region" description="Basic and acidic residues" evidence="1">
    <location>
        <begin position="98"/>
        <end position="110"/>
    </location>
</feature>
<feature type="region of interest" description="Disordered" evidence="1">
    <location>
        <begin position="338"/>
        <end position="363"/>
    </location>
</feature>
<dbReference type="EMBL" id="GL883029">
    <property type="protein sequence ID" value="EGG13762.1"/>
    <property type="molecule type" value="Genomic_DNA"/>
</dbReference>
<feature type="compositionally biased region" description="Basic and acidic residues" evidence="1">
    <location>
        <begin position="338"/>
        <end position="347"/>
    </location>
</feature>
<accession>F4QDD4</accession>
<feature type="region of interest" description="Disordered" evidence="1">
    <location>
        <begin position="87"/>
        <end position="110"/>
    </location>
</feature>